<keyword evidence="13" id="KW-0862">Zinc</keyword>
<sequence length="491" mass="54323">MSNIYRKITIILVFSVFPALAETNEIDKLIDAMKSQTPILEDLQQLTDEIGPRLTGTKANEKSLDWALKKFKQAGVQAQKESFAMPSSWSEQSASAIISGKNIYFSARIAAMPFTKGTSSSGLTAPIINIGKGELAAFKQPNHLKGKWLLVETAILDDKVGIHGLFQEYIDAVGIEQRAINVEAAGLIYMSSREKNLLYRHLPSKGADSKLAIVVIEREQALKIKRLLSKKHSLVLNAKLDITSESAYKTQNVIAEIKGSTYPDEIVLLGAHIDSFDMGTGALDNGSNVTLVIDIARQIKKLNIVPKRTIRFALYNGEEQGIYGSWGYTKTHIEQLSKHVMTSTIDIGTGKISGFFTNGRADIIPALNKVLQPVQELGPFEQINVPVVGTDNYDFMMNGVANIVANQQDANYASNYHAQSDTFDKVDQKQLKLNAAIMAAMTLGFANLENITWKQQTTEQVEAMVHSFDIESSMKTFGLYKSWKNKTRPVR</sequence>
<keyword evidence="9" id="KW-0479">Metal-binding</keyword>
<gene>
    <name evidence="23" type="ORF">RI844_09285</name>
</gene>
<evidence type="ECO:0000256" key="20">
    <source>
        <dbReference type="ARBA" id="ARBA00033328"/>
    </source>
</evidence>
<keyword evidence="14" id="KW-0333">Golgi apparatus</keyword>
<evidence type="ECO:0000256" key="12">
    <source>
        <dbReference type="ARBA" id="ARBA00022824"/>
    </source>
</evidence>
<evidence type="ECO:0000256" key="11">
    <source>
        <dbReference type="ARBA" id="ARBA00022801"/>
    </source>
</evidence>
<dbReference type="SUPFAM" id="SSF53187">
    <property type="entry name" value="Zn-dependent exopeptidases"/>
    <property type="match status" value="1"/>
</dbReference>
<dbReference type="InterPro" id="IPR039866">
    <property type="entry name" value="CPQ"/>
</dbReference>
<protein>
    <recommendedName>
        <fullName evidence="5">Carboxypeptidase Q</fullName>
    </recommendedName>
    <alternativeName>
        <fullName evidence="20">Plasma glutamate carboxypeptidase</fullName>
    </alternativeName>
</protein>
<evidence type="ECO:0000256" key="13">
    <source>
        <dbReference type="ARBA" id="ARBA00022833"/>
    </source>
</evidence>
<evidence type="ECO:0000256" key="1">
    <source>
        <dbReference type="ARBA" id="ARBA00004240"/>
    </source>
</evidence>
<dbReference type="InterPro" id="IPR007484">
    <property type="entry name" value="Peptidase_M28"/>
</dbReference>
<reference evidence="23 24" key="1">
    <citation type="submission" date="2023-09" db="EMBL/GenBank/DDBJ databases">
        <authorList>
            <person name="Qi X."/>
        </authorList>
    </citation>
    <scope>NUCLEOTIDE SEQUENCE [LARGE SCALE GENOMIC DNA]</scope>
    <source>
        <strain evidence="23 24">S1-1</strain>
    </source>
</reference>
<comment type="subcellular location">
    <subcellularLocation>
        <location evidence="1">Endoplasmic reticulum</location>
    </subcellularLocation>
    <subcellularLocation>
        <location evidence="3">Golgi apparatus</location>
    </subcellularLocation>
    <subcellularLocation>
        <location evidence="2">Lysosome</location>
    </subcellularLocation>
    <subcellularLocation>
        <location evidence="4">Secreted</location>
    </subcellularLocation>
</comment>
<evidence type="ECO:0000256" key="5">
    <source>
        <dbReference type="ARBA" id="ARBA00014116"/>
    </source>
</evidence>
<evidence type="ECO:0000259" key="22">
    <source>
        <dbReference type="Pfam" id="PF04389"/>
    </source>
</evidence>
<dbReference type="EMBL" id="CP136600">
    <property type="protein sequence ID" value="WOH39401.1"/>
    <property type="molecule type" value="Genomic_DNA"/>
</dbReference>
<feature type="domain" description="Peptidase M28" evidence="22">
    <location>
        <begin position="252"/>
        <end position="441"/>
    </location>
</feature>
<evidence type="ECO:0000256" key="3">
    <source>
        <dbReference type="ARBA" id="ARBA00004555"/>
    </source>
</evidence>
<feature type="chain" id="PRO_5046684414" description="Carboxypeptidase Q" evidence="21">
    <location>
        <begin position="22"/>
        <end position="491"/>
    </location>
</feature>
<keyword evidence="18" id="KW-0458">Lysosome</keyword>
<dbReference type="RefSeq" id="WP_348398167.1">
    <property type="nucleotide sequence ID" value="NZ_CP136600.1"/>
</dbReference>
<evidence type="ECO:0000313" key="24">
    <source>
        <dbReference type="Proteomes" id="UP001301442"/>
    </source>
</evidence>
<keyword evidence="16" id="KW-0865">Zymogen</keyword>
<evidence type="ECO:0000256" key="15">
    <source>
        <dbReference type="ARBA" id="ARBA00023049"/>
    </source>
</evidence>
<dbReference type="PANTHER" id="PTHR12053:SF3">
    <property type="entry name" value="CARBOXYPEPTIDASE Q"/>
    <property type="match status" value="1"/>
</dbReference>
<dbReference type="Gene3D" id="3.40.630.10">
    <property type="entry name" value="Zn peptidases"/>
    <property type="match status" value="1"/>
</dbReference>
<evidence type="ECO:0000256" key="21">
    <source>
        <dbReference type="SAM" id="SignalP"/>
    </source>
</evidence>
<name>A0ABZ0GUJ6_9GAMM</name>
<keyword evidence="17" id="KW-0325">Glycoprotein</keyword>
<keyword evidence="15" id="KW-0482">Metalloprotease</keyword>
<evidence type="ECO:0000256" key="14">
    <source>
        <dbReference type="ARBA" id="ARBA00023034"/>
    </source>
</evidence>
<comment type="subunit">
    <text evidence="19">Homodimer. The monomeric form is inactive while the homodimer is active.</text>
</comment>
<keyword evidence="6" id="KW-0964">Secreted</keyword>
<keyword evidence="10 21" id="KW-0732">Signal</keyword>
<evidence type="ECO:0000256" key="19">
    <source>
        <dbReference type="ARBA" id="ARBA00025833"/>
    </source>
</evidence>
<keyword evidence="7" id="KW-0121">Carboxypeptidase</keyword>
<dbReference type="Gene3D" id="3.50.30.30">
    <property type="match status" value="1"/>
</dbReference>
<keyword evidence="8" id="KW-0645">Protease</keyword>
<evidence type="ECO:0000256" key="6">
    <source>
        <dbReference type="ARBA" id="ARBA00022525"/>
    </source>
</evidence>
<evidence type="ECO:0000256" key="9">
    <source>
        <dbReference type="ARBA" id="ARBA00022723"/>
    </source>
</evidence>
<evidence type="ECO:0000313" key="23">
    <source>
        <dbReference type="EMBL" id="WOH39401.1"/>
    </source>
</evidence>
<evidence type="ECO:0000256" key="10">
    <source>
        <dbReference type="ARBA" id="ARBA00022729"/>
    </source>
</evidence>
<feature type="signal peptide" evidence="21">
    <location>
        <begin position="1"/>
        <end position="21"/>
    </location>
</feature>
<proteinExistence type="predicted"/>
<accession>A0ABZ0GUJ6</accession>
<dbReference type="Proteomes" id="UP001301442">
    <property type="component" value="Chromosome"/>
</dbReference>
<keyword evidence="24" id="KW-1185">Reference proteome</keyword>
<evidence type="ECO:0000256" key="7">
    <source>
        <dbReference type="ARBA" id="ARBA00022645"/>
    </source>
</evidence>
<evidence type="ECO:0000256" key="2">
    <source>
        <dbReference type="ARBA" id="ARBA00004371"/>
    </source>
</evidence>
<evidence type="ECO:0000256" key="17">
    <source>
        <dbReference type="ARBA" id="ARBA00023180"/>
    </source>
</evidence>
<evidence type="ECO:0000256" key="16">
    <source>
        <dbReference type="ARBA" id="ARBA00023145"/>
    </source>
</evidence>
<evidence type="ECO:0000256" key="4">
    <source>
        <dbReference type="ARBA" id="ARBA00004613"/>
    </source>
</evidence>
<evidence type="ECO:0000256" key="18">
    <source>
        <dbReference type="ARBA" id="ARBA00023228"/>
    </source>
</evidence>
<keyword evidence="12" id="KW-0256">Endoplasmic reticulum</keyword>
<dbReference type="PANTHER" id="PTHR12053">
    <property type="entry name" value="PROTEASE FAMILY M28 PLASMA GLUTAMATE CARBOXYPEPTIDASE-RELATED"/>
    <property type="match status" value="1"/>
</dbReference>
<organism evidence="23 24">
    <name type="scientific">Thalassotalea fonticola</name>
    <dbReference type="NCBI Taxonomy" id="3065649"/>
    <lineage>
        <taxon>Bacteria</taxon>
        <taxon>Pseudomonadati</taxon>
        <taxon>Pseudomonadota</taxon>
        <taxon>Gammaproteobacteria</taxon>
        <taxon>Alteromonadales</taxon>
        <taxon>Colwelliaceae</taxon>
        <taxon>Thalassotalea</taxon>
    </lineage>
</organism>
<evidence type="ECO:0000256" key="8">
    <source>
        <dbReference type="ARBA" id="ARBA00022670"/>
    </source>
</evidence>
<dbReference type="Pfam" id="PF04389">
    <property type="entry name" value="Peptidase_M28"/>
    <property type="match status" value="1"/>
</dbReference>
<keyword evidence="11" id="KW-0378">Hydrolase</keyword>